<organism evidence="1 2">
    <name type="scientific">Wickerhamomyces pijperi</name>
    <name type="common">Yeast</name>
    <name type="synonym">Pichia pijperi</name>
    <dbReference type="NCBI Taxonomy" id="599730"/>
    <lineage>
        <taxon>Eukaryota</taxon>
        <taxon>Fungi</taxon>
        <taxon>Dikarya</taxon>
        <taxon>Ascomycota</taxon>
        <taxon>Saccharomycotina</taxon>
        <taxon>Saccharomycetes</taxon>
        <taxon>Phaffomycetales</taxon>
        <taxon>Wickerhamomycetaceae</taxon>
        <taxon>Wickerhamomyces</taxon>
    </lineage>
</organism>
<protein>
    <submittedName>
        <fullName evidence="1">Uncharacterized protein</fullName>
    </submittedName>
</protein>
<accession>A0A9P8PJ28</accession>
<reference evidence="1" key="1">
    <citation type="journal article" date="2021" name="Open Biol.">
        <title>Shared evolutionary footprints suggest mitochondrial oxidative damage underlies multiple complex I losses in fungi.</title>
        <authorList>
            <person name="Schikora-Tamarit M.A."/>
            <person name="Marcet-Houben M."/>
            <person name="Nosek J."/>
            <person name="Gabaldon T."/>
        </authorList>
    </citation>
    <scope>NUCLEOTIDE SEQUENCE</scope>
    <source>
        <strain evidence="1">CBS2887</strain>
    </source>
</reference>
<name>A0A9P8PJ28_WICPI</name>
<comment type="caution">
    <text evidence="1">The sequence shown here is derived from an EMBL/GenBank/DDBJ whole genome shotgun (WGS) entry which is preliminary data.</text>
</comment>
<dbReference type="Proteomes" id="UP000774326">
    <property type="component" value="Unassembled WGS sequence"/>
</dbReference>
<reference evidence="1" key="2">
    <citation type="submission" date="2021-01" db="EMBL/GenBank/DDBJ databases">
        <authorList>
            <person name="Schikora-Tamarit M.A."/>
        </authorList>
    </citation>
    <scope>NUCLEOTIDE SEQUENCE</scope>
    <source>
        <strain evidence="1">CBS2887</strain>
    </source>
</reference>
<sequence length="85" mass="9156">MEITTSRSLEPGLVETPPMSRISAPLLTISRALARATSNDVFLPPSEKESGVVLRIPMILVRSVDLLEGSKVKDMVVVAVVVVEL</sequence>
<keyword evidence="2" id="KW-1185">Reference proteome</keyword>
<evidence type="ECO:0000313" key="2">
    <source>
        <dbReference type="Proteomes" id="UP000774326"/>
    </source>
</evidence>
<dbReference type="AlphaFoldDB" id="A0A9P8PJ28"/>
<evidence type="ECO:0000313" key="1">
    <source>
        <dbReference type="EMBL" id="KAH3672941.1"/>
    </source>
</evidence>
<dbReference type="EMBL" id="JAEUBG010005739">
    <property type="protein sequence ID" value="KAH3672941.1"/>
    <property type="molecule type" value="Genomic_DNA"/>
</dbReference>
<proteinExistence type="predicted"/>
<gene>
    <name evidence="1" type="ORF">WICPIJ_009988</name>
</gene>